<dbReference type="RefSeq" id="WP_263372223.1">
    <property type="nucleotide sequence ID" value="NZ_JAGSYD010000004.1"/>
</dbReference>
<feature type="region of interest" description="Disordered" evidence="1">
    <location>
        <begin position="52"/>
        <end position="79"/>
    </location>
</feature>
<organism evidence="2 3">
    <name type="scientific">Granulicella cerasi</name>
    <dbReference type="NCBI Taxonomy" id="741063"/>
    <lineage>
        <taxon>Bacteria</taxon>
        <taxon>Pseudomonadati</taxon>
        <taxon>Acidobacteriota</taxon>
        <taxon>Terriglobia</taxon>
        <taxon>Terriglobales</taxon>
        <taxon>Acidobacteriaceae</taxon>
        <taxon>Granulicella</taxon>
    </lineage>
</organism>
<evidence type="ECO:0000313" key="2">
    <source>
        <dbReference type="EMBL" id="MFC6644285.1"/>
    </source>
</evidence>
<comment type="caution">
    <text evidence="2">The sequence shown here is derived from an EMBL/GenBank/DDBJ whole genome shotgun (WGS) entry which is preliminary data.</text>
</comment>
<proteinExistence type="predicted"/>
<evidence type="ECO:0000256" key="1">
    <source>
        <dbReference type="SAM" id="MobiDB-lite"/>
    </source>
</evidence>
<name>A0ABW1Z7A7_9BACT</name>
<evidence type="ECO:0000313" key="3">
    <source>
        <dbReference type="Proteomes" id="UP001596391"/>
    </source>
</evidence>
<protein>
    <submittedName>
        <fullName evidence="2">Uncharacterized protein</fullName>
    </submittedName>
</protein>
<sequence length="79" mass="9156">MTQLDQYKSRAEVKAAEVRSDLMRDRCDAKRVQQLERDARAIVTQHLEKAAQAESDDRYAARQHWAQAQASKRKGAREE</sequence>
<dbReference type="Proteomes" id="UP001596391">
    <property type="component" value="Unassembled WGS sequence"/>
</dbReference>
<accession>A0ABW1Z7A7</accession>
<dbReference type="EMBL" id="JBHSWI010000001">
    <property type="protein sequence ID" value="MFC6644285.1"/>
    <property type="molecule type" value="Genomic_DNA"/>
</dbReference>
<keyword evidence="3" id="KW-1185">Reference proteome</keyword>
<reference evidence="3" key="1">
    <citation type="journal article" date="2019" name="Int. J. Syst. Evol. Microbiol.">
        <title>The Global Catalogue of Microorganisms (GCM) 10K type strain sequencing project: providing services to taxonomists for standard genome sequencing and annotation.</title>
        <authorList>
            <consortium name="The Broad Institute Genomics Platform"/>
            <consortium name="The Broad Institute Genome Sequencing Center for Infectious Disease"/>
            <person name="Wu L."/>
            <person name="Ma J."/>
        </authorList>
    </citation>
    <scope>NUCLEOTIDE SEQUENCE [LARGE SCALE GENOMIC DNA]</scope>
    <source>
        <strain evidence="3">CGMCC 1.16026</strain>
    </source>
</reference>
<gene>
    <name evidence="2" type="ORF">ACFQBQ_01495</name>
</gene>